<keyword evidence="3" id="KW-1185">Reference proteome</keyword>
<organism evidence="2 3">
    <name type="scientific">Pocillopora damicornis</name>
    <name type="common">Cauliflower coral</name>
    <name type="synonym">Millepora damicornis</name>
    <dbReference type="NCBI Taxonomy" id="46731"/>
    <lineage>
        <taxon>Eukaryota</taxon>
        <taxon>Metazoa</taxon>
        <taxon>Cnidaria</taxon>
        <taxon>Anthozoa</taxon>
        <taxon>Hexacorallia</taxon>
        <taxon>Scleractinia</taxon>
        <taxon>Astrocoeniina</taxon>
        <taxon>Pocilloporidae</taxon>
        <taxon>Pocillopora</taxon>
    </lineage>
</organism>
<feature type="compositionally biased region" description="Basic and acidic residues" evidence="1">
    <location>
        <begin position="61"/>
        <end position="72"/>
    </location>
</feature>
<dbReference type="AlphaFoldDB" id="A0A3M6UA74"/>
<protein>
    <recommendedName>
        <fullName evidence="4">DDE Tnp4 domain-containing protein</fullName>
    </recommendedName>
</protein>
<name>A0A3M6UA74_POCDA</name>
<dbReference type="Proteomes" id="UP000275408">
    <property type="component" value="Unassembled WGS sequence"/>
</dbReference>
<comment type="caution">
    <text evidence="2">The sequence shown here is derived from an EMBL/GenBank/DDBJ whole genome shotgun (WGS) entry which is preliminary data.</text>
</comment>
<accession>A0A3M6UA74</accession>
<feature type="region of interest" description="Disordered" evidence="1">
    <location>
        <begin position="44"/>
        <end position="79"/>
    </location>
</feature>
<gene>
    <name evidence="2" type="ORF">pdam_00023934</name>
</gene>
<proteinExistence type="predicted"/>
<evidence type="ECO:0000313" key="3">
    <source>
        <dbReference type="Proteomes" id="UP000275408"/>
    </source>
</evidence>
<reference evidence="2 3" key="1">
    <citation type="journal article" date="2018" name="Sci. Rep.">
        <title>Comparative analysis of the Pocillopora damicornis genome highlights role of immune system in coral evolution.</title>
        <authorList>
            <person name="Cunning R."/>
            <person name="Bay R.A."/>
            <person name="Gillette P."/>
            <person name="Baker A.C."/>
            <person name="Traylor-Knowles N."/>
        </authorList>
    </citation>
    <scope>NUCLEOTIDE SEQUENCE [LARGE SCALE GENOMIC DNA]</scope>
    <source>
        <strain evidence="2">RSMAS</strain>
        <tissue evidence="2">Whole animal</tissue>
    </source>
</reference>
<dbReference type="EMBL" id="RCHS01001951">
    <property type="protein sequence ID" value="RMX50434.1"/>
    <property type="molecule type" value="Genomic_DNA"/>
</dbReference>
<evidence type="ECO:0000313" key="2">
    <source>
        <dbReference type="EMBL" id="RMX50434.1"/>
    </source>
</evidence>
<evidence type="ECO:0000256" key="1">
    <source>
        <dbReference type="SAM" id="MobiDB-lite"/>
    </source>
</evidence>
<sequence length="79" mass="9084">MLKKRWCILEKWLDSKISFANEIPVACAVLHNFCLLNQDEWNHDENDDPQAQGHGSNNNDVIRDGDDVRSVSREYIANA</sequence>
<evidence type="ECO:0008006" key="4">
    <source>
        <dbReference type="Google" id="ProtNLM"/>
    </source>
</evidence>